<organism evidence="2 3">
    <name type="scientific">Candidatus Thiothrix singaporensis</name>
    <dbReference type="NCBI Taxonomy" id="2799669"/>
    <lineage>
        <taxon>Bacteria</taxon>
        <taxon>Pseudomonadati</taxon>
        <taxon>Pseudomonadota</taxon>
        <taxon>Gammaproteobacteria</taxon>
        <taxon>Thiotrichales</taxon>
        <taxon>Thiotrichaceae</taxon>
        <taxon>Thiothrix</taxon>
    </lineage>
</organism>
<name>A0A7L6AQR3_9GAMM</name>
<protein>
    <submittedName>
        <fullName evidence="2">Uncharacterized protein</fullName>
    </submittedName>
</protein>
<dbReference type="AlphaFoldDB" id="A0A7L6AQR3"/>
<dbReference type="EMBL" id="CP059265">
    <property type="protein sequence ID" value="QLQ31469.1"/>
    <property type="molecule type" value="Genomic_DNA"/>
</dbReference>
<reference evidence="2" key="1">
    <citation type="submission" date="2020-06" db="EMBL/GenBank/DDBJ databases">
        <title>Analysis procedures for assessing recovery of high quality, complete, closed genomes from Nanopore long read metagenome sequencing.</title>
        <authorList>
            <person name="Bessarab I."/>
            <person name="Arumugam K."/>
            <person name="Haryono M."/>
            <person name="Liu X."/>
            <person name="Roy S."/>
            <person name="Zuniga-Montanez R.E."/>
            <person name="Qiu G."/>
            <person name="Drautz-Moses D.I."/>
            <person name="Law Y.Y."/>
            <person name="Wuertz S."/>
            <person name="Lauro F.M."/>
            <person name="Huson D.H."/>
            <person name="Williams R.B."/>
        </authorList>
    </citation>
    <scope>NUCLEOTIDE SEQUENCE [LARGE SCALE GENOMIC DNA]</scope>
    <source>
        <strain evidence="2">SSD2</strain>
    </source>
</reference>
<dbReference type="Proteomes" id="UP000510621">
    <property type="component" value="Chromosome"/>
</dbReference>
<gene>
    <name evidence="2" type="ORF">HZT40_07510</name>
</gene>
<keyword evidence="1" id="KW-0472">Membrane</keyword>
<keyword evidence="3" id="KW-1185">Reference proteome</keyword>
<keyword evidence="1" id="KW-0812">Transmembrane</keyword>
<evidence type="ECO:0000313" key="2">
    <source>
        <dbReference type="EMBL" id="QLQ31469.1"/>
    </source>
</evidence>
<feature type="transmembrane region" description="Helical" evidence="1">
    <location>
        <begin position="50"/>
        <end position="70"/>
    </location>
</feature>
<evidence type="ECO:0000256" key="1">
    <source>
        <dbReference type="SAM" id="Phobius"/>
    </source>
</evidence>
<sequence>MFTRISARLSVGWHGEHGTAFPAHQRGAPVPFSVFKSGVAFPASAYDEPIIFATFCLVMFLGFTLANVIADGRGWE</sequence>
<dbReference type="KEGG" id="this:HZT40_07510"/>
<keyword evidence="1" id="KW-1133">Transmembrane helix</keyword>
<evidence type="ECO:0000313" key="3">
    <source>
        <dbReference type="Proteomes" id="UP000510621"/>
    </source>
</evidence>
<proteinExistence type="predicted"/>
<accession>A0A7L6AQR3</accession>